<keyword evidence="2" id="KW-0862">Zinc</keyword>
<evidence type="ECO:0000313" key="8">
    <source>
        <dbReference type="EnsemblFungi" id="EJT77437"/>
    </source>
</evidence>
<dbReference type="HOGENOM" id="CLU_023417_2_0_1"/>
<evidence type="ECO:0000313" key="7">
    <source>
        <dbReference type="EMBL" id="EJT77437.1"/>
    </source>
</evidence>
<protein>
    <recommendedName>
        <fullName evidence="10">C6 zinc finger domain-containing protein</fullName>
    </recommendedName>
</protein>
<gene>
    <name evidence="8" type="primary">20347807</name>
    <name evidence="7" type="ORF">GGTG_07349</name>
</gene>
<evidence type="ECO:0000256" key="6">
    <source>
        <dbReference type="ARBA" id="ARBA00023242"/>
    </source>
</evidence>
<name>J3P1F2_GAET3</name>
<reference evidence="7" key="3">
    <citation type="submission" date="2010-09" db="EMBL/GenBank/DDBJ databases">
        <title>Annotation of Gaeumannomyces graminis var. tritici R3-111a-1.</title>
        <authorList>
            <consortium name="The Broad Institute Genome Sequencing Platform"/>
            <person name="Ma L.-J."/>
            <person name="Dead R."/>
            <person name="Young S.K."/>
            <person name="Zeng Q."/>
            <person name="Gargeya S."/>
            <person name="Fitzgerald M."/>
            <person name="Haas B."/>
            <person name="Abouelleil A."/>
            <person name="Alvarado L."/>
            <person name="Arachchi H.M."/>
            <person name="Berlin A."/>
            <person name="Brown A."/>
            <person name="Chapman S.B."/>
            <person name="Chen Z."/>
            <person name="Dunbar C."/>
            <person name="Freedman E."/>
            <person name="Gearin G."/>
            <person name="Gellesch M."/>
            <person name="Goldberg J."/>
            <person name="Griggs A."/>
            <person name="Gujja S."/>
            <person name="Heiman D."/>
            <person name="Howarth C."/>
            <person name="Larson L."/>
            <person name="Lui A."/>
            <person name="MacDonald P.J.P."/>
            <person name="Mehta T."/>
            <person name="Montmayeur A."/>
            <person name="Murphy C."/>
            <person name="Neiman D."/>
            <person name="Pearson M."/>
            <person name="Priest M."/>
            <person name="Roberts A."/>
            <person name="Saif S."/>
            <person name="Shea T."/>
            <person name="Shenoy N."/>
            <person name="Sisk P."/>
            <person name="Stolte C."/>
            <person name="Sykes S."/>
            <person name="Yandava C."/>
            <person name="Wortman J."/>
            <person name="Nusbaum C."/>
            <person name="Birren B."/>
        </authorList>
    </citation>
    <scope>NUCLEOTIDE SEQUENCE</scope>
    <source>
        <strain evidence="7">R3-111a-1</strain>
    </source>
</reference>
<dbReference type="RefSeq" id="XP_009223437.1">
    <property type="nucleotide sequence ID" value="XM_009225173.1"/>
</dbReference>
<evidence type="ECO:0000256" key="2">
    <source>
        <dbReference type="ARBA" id="ARBA00022833"/>
    </source>
</evidence>
<dbReference type="GO" id="GO:0000976">
    <property type="term" value="F:transcription cis-regulatory region binding"/>
    <property type="evidence" value="ECO:0007669"/>
    <property type="project" value="TreeGrafter"/>
</dbReference>
<evidence type="ECO:0000256" key="5">
    <source>
        <dbReference type="ARBA" id="ARBA00023163"/>
    </source>
</evidence>
<dbReference type="GO" id="GO:0005634">
    <property type="term" value="C:nucleus"/>
    <property type="evidence" value="ECO:0007669"/>
    <property type="project" value="UniProtKB-SubCell"/>
</dbReference>
<dbReference type="Pfam" id="PF11951">
    <property type="entry name" value="Fungal_trans_2"/>
    <property type="match status" value="1"/>
</dbReference>
<dbReference type="EnsemblFungi" id="EJT77437">
    <property type="protein sequence ID" value="EJT77437"/>
    <property type="gene ID" value="GGTG_07349"/>
</dbReference>
<accession>J3P1F2</accession>
<dbReference type="AlphaFoldDB" id="J3P1F2"/>
<evidence type="ECO:0000313" key="9">
    <source>
        <dbReference type="Proteomes" id="UP000006039"/>
    </source>
</evidence>
<dbReference type="Proteomes" id="UP000006039">
    <property type="component" value="Unassembled WGS sequence"/>
</dbReference>
<dbReference type="VEuPathDB" id="FungiDB:GGTG_07349"/>
<evidence type="ECO:0000256" key="3">
    <source>
        <dbReference type="ARBA" id="ARBA00023015"/>
    </source>
</evidence>
<dbReference type="GeneID" id="20347807"/>
<evidence type="ECO:0000256" key="1">
    <source>
        <dbReference type="ARBA" id="ARBA00004123"/>
    </source>
</evidence>
<reference evidence="9" key="1">
    <citation type="submission" date="2010-07" db="EMBL/GenBank/DDBJ databases">
        <title>The genome sequence of Gaeumannomyces graminis var. tritici strain R3-111a-1.</title>
        <authorList>
            <consortium name="The Broad Institute Genome Sequencing Platform"/>
            <person name="Ma L.-J."/>
            <person name="Dead R."/>
            <person name="Young S."/>
            <person name="Zeng Q."/>
            <person name="Koehrsen M."/>
            <person name="Alvarado L."/>
            <person name="Berlin A."/>
            <person name="Chapman S.B."/>
            <person name="Chen Z."/>
            <person name="Freedman E."/>
            <person name="Gellesch M."/>
            <person name="Goldberg J."/>
            <person name="Griggs A."/>
            <person name="Gujja S."/>
            <person name="Heilman E.R."/>
            <person name="Heiman D."/>
            <person name="Hepburn T."/>
            <person name="Howarth C."/>
            <person name="Jen D."/>
            <person name="Larson L."/>
            <person name="Mehta T."/>
            <person name="Neiman D."/>
            <person name="Pearson M."/>
            <person name="Roberts A."/>
            <person name="Saif S."/>
            <person name="Shea T."/>
            <person name="Shenoy N."/>
            <person name="Sisk P."/>
            <person name="Stolte C."/>
            <person name="Sykes S."/>
            <person name="Walk T."/>
            <person name="White J."/>
            <person name="Yandava C."/>
            <person name="Haas B."/>
            <person name="Nusbaum C."/>
            <person name="Birren B."/>
        </authorList>
    </citation>
    <scope>NUCLEOTIDE SEQUENCE [LARGE SCALE GENOMIC DNA]</scope>
    <source>
        <strain evidence="9">R3-111a-1</strain>
    </source>
</reference>
<dbReference type="EMBL" id="GL385397">
    <property type="protein sequence ID" value="EJT77437.1"/>
    <property type="molecule type" value="Genomic_DNA"/>
</dbReference>
<proteinExistence type="predicted"/>
<keyword evidence="6" id="KW-0539">Nucleus</keyword>
<reference evidence="7" key="2">
    <citation type="submission" date="2010-07" db="EMBL/GenBank/DDBJ databases">
        <authorList>
            <consortium name="The Broad Institute Genome Sequencing Platform"/>
            <consortium name="Broad Institute Genome Sequencing Center for Infectious Disease"/>
            <person name="Ma L.-J."/>
            <person name="Dead R."/>
            <person name="Young S."/>
            <person name="Zeng Q."/>
            <person name="Koehrsen M."/>
            <person name="Alvarado L."/>
            <person name="Berlin A."/>
            <person name="Chapman S.B."/>
            <person name="Chen Z."/>
            <person name="Freedman E."/>
            <person name="Gellesch M."/>
            <person name="Goldberg J."/>
            <person name="Griggs A."/>
            <person name="Gujja S."/>
            <person name="Heilman E.R."/>
            <person name="Heiman D."/>
            <person name="Hepburn T."/>
            <person name="Howarth C."/>
            <person name="Jen D."/>
            <person name="Larson L."/>
            <person name="Mehta T."/>
            <person name="Neiman D."/>
            <person name="Pearson M."/>
            <person name="Roberts A."/>
            <person name="Saif S."/>
            <person name="Shea T."/>
            <person name="Shenoy N."/>
            <person name="Sisk P."/>
            <person name="Stolte C."/>
            <person name="Sykes S."/>
            <person name="Walk T."/>
            <person name="White J."/>
            <person name="Yandava C."/>
            <person name="Haas B."/>
            <person name="Nusbaum C."/>
            <person name="Birren B."/>
        </authorList>
    </citation>
    <scope>NUCLEOTIDE SEQUENCE</scope>
    <source>
        <strain evidence="7">R3-111a-1</strain>
    </source>
</reference>
<sequence length="380" mass="40880">MLPLRDNPFVTILLPLACADDLLMHAILAFSGSHLACKEPGSPVATATELHYARLIGGLRSELARLLREGESGEQAVRLLPILMVASHYEAISGDAQGAMFSHLRACRSLIMSLTGPNGSGKSLPPSIMRDSLGFSIELYTYISVNNMLTYQGHLADADTASDPFVVPLEDMAAFPTFGALFAGGHELFRLVPQVSRLASRRLAQETDPPTPPSSTLQAAHDDLLARITSWTMPQQPRAAETASEWGDRATAAEAFRQGLLTYLAAAAGGSRVASDAGAMGAIGRCAGAFYGHALRLQLAPAPYTVSLMWPTMMVGSCMVDAAQRETLERGLRRGRFAMRHLGVMADVLRLLWDDPDPRAFGPNGLRLIMRKHGITFGVV</sequence>
<dbReference type="OrthoDB" id="187139at2759"/>
<dbReference type="STRING" id="644352.J3P1F2"/>
<keyword evidence="5" id="KW-0804">Transcription</keyword>
<keyword evidence="9" id="KW-1185">Reference proteome</keyword>
<evidence type="ECO:0008006" key="10">
    <source>
        <dbReference type="Google" id="ProtNLM"/>
    </source>
</evidence>
<organism evidence="7">
    <name type="scientific">Gaeumannomyces tritici (strain R3-111a-1)</name>
    <name type="common">Wheat and barley take-all root rot fungus</name>
    <name type="synonym">Gaeumannomyces graminis var. tritici</name>
    <dbReference type="NCBI Taxonomy" id="644352"/>
    <lineage>
        <taxon>Eukaryota</taxon>
        <taxon>Fungi</taxon>
        <taxon>Dikarya</taxon>
        <taxon>Ascomycota</taxon>
        <taxon>Pezizomycotina</taxon>
        <taxon>Sordariomycetes</taxon>
        <taxon>Sordariomycetidae</taxon>
        <taxon>Magnaporthales</taxon>
        <taxon>Magnaporthaceae</taxon>
        <taxon>Gaeumannomyces</taxon>
    </lineage>
</organism>
<keyword evidence="3" id="KW-0805">Transcription regulation</keyword>
<evidence type="ECO:0000256" key="4">
    <source>
        <dbReference type="ARBA" id="ARBA00023125"/>
    </source>
</evidence>
<dbReference type="GO" id="GO:0003700">
    <property type="term" value="F:DNA-binding transcription factor activity"/>
    <property type="evidence" value="ECO:0007669"/>
    <property type="project" value="TreeGrafter"/>
</dbReference>
<reference evidence="8" key="4">
    <citation type="journal article" date="2015" name="G3 (Bethesda)">
        <title>Genome sequences of three phytopathogenic species of the Magnaporthaceae family of fungi.</title>
        <authorList>
            <person name="Okagaki L.H."/>
            <person name="Nunes C.C."/>
            <person name="Sailsbery J."/>
            <person name="Clay B."/>
            <person name="Brown D."/>
            <person name="John T."/>
            <person name="Oh Y."/>
            <person name="Young N."/>
            <person name="Fitzgerald M."/>
            <person name="Haas B.J."/>
            <person name="Zeng Q."/>
            <person name="Young S."/>
            <person name="Adiconis X."/>
            <person name="Fan L."/>
            <person name="Levin J.Z."/>
            <person name="Mitchell T.K."/>
            <person name="Okubara P.A."/>
            <person name="Farman M.L."/>
            <person name="Kohn L.M."/>
            <person name="Birren B."/>
            <person name="Ma L.-J."/>
            <person name="Dean R.A."/>
        </authorList>
    </citation>
    <scope>NUCLEOTIDE SEQUENCE</scope>
    <source>
        <strain evidence="8">R3-111a-1</strain>
    </source>
</reference>
<dbReference type="InterPro" id="IPR021858">
    <property type="entry name" value="Fun_TF"/>
</dbReference>
<keyword evidence="4" id="KW-0238">DNA-binding</keyword>
<reference evidence="8" key="5">
    <citation type="submission" date="2018-04" db="UniProtKB">
        <authorList>
            <consortium name="EnsemblFungi"/>
        </authorList>
    </citation>
    <scope>IDENTIFICATION</scope>
    <source>
        <strain evidence="8">R3-111a-1</strain>
    </source>
</reference>
<dbReference type="PANTHER" id="PTHR37534">
    <property type="entry name" value="TRANSCRIPTIONAL ACTIVATOR PROTEIN UGA3"/>
    <property type="match status" value="1"/>
</dbReference>
<dbReference type="eggNOG" id="ENOG502QWIS">
    <property type="taxonomic scope" value="Eukaryota"/>
</dbReference>
<comment type="subcellular location">
    <subcellularLocation>
        <location evidence="1">Nucleus</location>
    </subcellularLocation>
</comment>
<dbReference type="PANTHER" id="PTHR37534:SF7">
    <property type="entry name" value="TRANSCRIPTIONAL ACTIVATOR PROTEIN UGA3"/>
    <property type="match status" value="1"/>
</dbReference>
<dbReference type="GO" id="GO:0045944">
    <property type="term" value="P:positive regulation of transcription by RNA polymerase II"/>
    <property type="evidence" value="ECO:0007669"/>
    <property type="project" value="TreeGrafter"/>
</dbReference>